<keyword evidence="7" id="KW-0408">Iron</keyword>
<name>A0A2W7RM62_9BACT</name>
<dbReference type="SFLD" id="SFLDG01383">
    <property type="entry name" value="cyclic_pyranopterin_phosphate"/>
    <property type="match status" value="1"/>
</dbReference>
<dbReference type="InterPro" id="IPR040064">
    <property type="entry name" value="MoaA-like"/>
</dbReference>
<dbReference type="InterPro" id="IPR013483">
    <property type="entry name" value="MoaA"/>
</dbReference>
<dbReference type="CDD" id="cd01335">
    <property type="entry name" value="Radical_SAM"/>
    <property type="match status" value="1"/>
</dbReference>
<dbReference type="InterPro" id="IPR050105">
    <property type="entry name" value="MoCo_biosynth_MoaA/MoaC"/>
</dbReference>
<dbReference type="InterPro" id="IPR006638">
    <property type="entry name" value="Elp3/MiaA/NifB-like_rSAM"/>
</dbReference>
<protein>
    <recommendedName>
        <fullName evidence="2">GTP 3',8-cyclase</fullName>
        <ecNumber evidence="2">4.1.99.22</ecNumber>
    </recommendedName>
</protein>
<evidence type="ECO:0000256" key="3">
    <source>
        <dbReference type="ARBA" id="ARBA00022485"/>
    </source>
</evidence>
<dbReference type="InterPro" id="IPR000385">
    <property type="entry name" value="MoaA_NifB_PqqE_Fe-S-bd_CS"/>
</dbReference>
<comment type="catalytic activity">
    <reaction evidence="12">
        <text>GTP + AH2 + S-adenosyl-L-methionine = (8S)-3',8-cyclo-7,8-dihydroguanosine 5'-triphosphate + 5'-deoxyadenosine + L-methionine + A + H(+)</text>
        <dbReference type="Rhea" id="RHEA:49576"/>
        <dbReference type="ChEBI" id="CHEBI:13193"/>
        <dbReference type="ChEBI" id="CHEBI:15378"/>
        <dbReference type="ChEBI" id="CHEBI:17319"/>
        <dbReference type="ChEBI" id="CHEBI:17499"/>
        <dbReference type="ChEBI" id="CHEBI:37565"/>
        <dbReference type="ChEBI" id="CHEBI:57844"/>
        <dbReference type="ChEBI" id="CHEBI:59789"/>
        <dbReference type="ChEBI" id="CHEBI:131766"/>
        <dbReference type="EC" id="4.1.99.22"/>
    </reaction>
</comment>
<dbReference type="SFLD" id="SFLDS00029">
    <property type="entry name" value="Radical_SAM"/>
    <property type="match status" value="1"/>
</dbReference>
<evidence type="ECO:0000256" key="5">
    <source>
        <dbReference type="ARBA" id="ARBA00022723"/>
    </source>
</evidence>
<dbReference type="GO" id="GO:0061799">
    <property type="term" value="F:cyclic pyranopterin monophosphate synthase activity"/>
    <property type="evidence" value="ECO:0007669"/>
    <property type="project" value="TreeGrafter"/>
</dbReference>
<evidence type="ECO:0000256" key="6">
    <source>
        <dbReference type="ARBA" id="ARBA00022741"/>
    </source>
</evidence>
<gene>
    <name evidence="14" type="ORF">LX80_02643</name>
</gene>
<dbReference type="NCBIfam" id="TIGR02666">
    <property type="entry name" value="moaA"/>
    <property type="match status" value="1"/>
</dbReference>
<dbReference type="PANTHER" id="PTHR22960">
    <property type="entry name" value="MOLYBDOPTERIN COFACTOR SYNTHESIS PROTEIN A"/>
    <property type="match status" value="1"/>
</dbReference>
<dbReference type="SUPFAM" id="SSF102114">
    <property type="entry name" value="Radical SAM enzymes"/>
    <property type="match status" value="1"/>
</dbReference>
<evidence type="ECO:0000259" key="13">
    <source>
        <dbReference type="PROSITE" id="PS51918"/>
    </source>
</evidence>
<evidence type="ECO:0000313" key="14">
    <source>
        <dbReference type="EMBL" id="PZX60076.1"/>
    </source>
</evidence>
<dbReference type="InterPro" id="IPR010505">
    <property type="entry name" value="MoaA_twitch"/>
</dbReference>
<evidence type="ECO:0000313" key="15">
    <source>
        <dbReference type="Proteomes" id="UP000249720"/>
    </source>
</evidence>
<dbReference type="PANTHER" id="PTHR22960:SF0">
    <property type="entry name" value="MOLYBDENUM COFACTOR BIOSYNTHESIS PROTEIN 1"/>
    <property type="match status" value="1"/>
</dbReference>
<keyword evidence="5" id="KW-0479">Metal-binding</keyword>
<keyword evidence="8" id="KW-0411">Iron-sulfur</keyword>
<keyword evidence="11" id="KW-0456">Lyase</keyword>
<dbReference type="Proteomes" id="UP000249720">
    <property type="component" value="Unassembled WGS sequence"/>
</dbReference>
<dbReference type="AlphaFoldDB" id="A0A2W7RM62"/>
<dbReference type="EMBL" id="QKZV01000011">
    <property type="protein sequence ID" value="PZX60076.1"/>
    <property type="molecule type" value="Genomic_DNA"/>
</dbReference>
<sequence length="326" mass="37081">MLIDSHQRIHTYLRISLTDNCNLRCFYCMPAEQYSFMPTAHLMQPSEIFQLAKIFVAQGVTKIRLTGGEPLVRKDIAEIIHLLASLPVSLTLTTNGIRVHRFIDVFKAAGITSINVSLDTLQKDKFKQLTRRDEFERVKNNIDLLLQHNFKVKVNAVVVKGVNEDELLDFVQWTQHTPIDVRFIEFMPFEGNQWKSDKLVTYQQMLDRIASVYDIVSIPGDIHDTSKQFKVHNFVGTFAMITTMSAPFCEGCNRVRLTADGKMKNCLFGAEETDLLTPLRNQQDVLPLIQQNILAKHKALGGQFSNQFNLIDANSLHNRSMIAIGG</sequence>
<evidence type="ECO:0000256" key="2">
    <source>
        <dbReference type="ARBA" id="ARBA00012167"/>
    </source>
</evidence>
<comment type="cofactor">
    <cofactor evidence="1">
        <name>[4Fe-4S] cluster</name>
        <dbReference type="ChEBI" id="CHEBI:49883"/>
    </cofactor>
</comment>
<comment type="caution">
    <text evidence="14">The sequence shown here is derived from an EMBL/GenBank/DDBJ whole genome shotgun (WGS) entry which is preliminary data.</text>
</comment>
<keyword evidence="9" id="KW-0342">GTP-binding</keyword>
<dbReference type="PROSITE" id="PS51918">
    <property type="entry name" value="RADICAL_SAM"/>
    <property type="match status" value="1"/>
</dbReference>
<keyword evidence="6" id="KW-0547">Nucleotide-binding</keyword>
<dbReference type="InterPro" id="IPR007197">
    <property type="entry name" value="rSAM"/>
</dbReference>
<dbReference type="InterPro" id="IPR013785">
    <property type="entry name" value="Aldolase_TIM"/>
</dbReference>
<keyword evidence="15" id="KW-1185">Reference proteome</keyword>
<dbReference type="RefSeq" id="WP_111297132.1">
    <property type="nucleotide sequence ID" value="NZ_QKZV01000011.1"/>
</dbReference>
<keyword evidence="3" id="KW-0004">4Fe-4S</keyword>
<evidence type="ECO:0000256" key="7">
    <source>
        <dbReference type="ARBA" id="ARBA00023004"/>
    </source>
</evidence>
<dbReference type="SMART" id="SM00729">
    <property type="entry name" value="Elp3"/>
    <property type="match status" value="1"/>
</dbReference>
<feature type="domain" description="Radical SAM core" evidence="13">
    <location>
        <begin position="5"/>
        <end position="219"/>
    </location>
</feature>
<accession>A0A2W7RM62</accession>
<reference evidence="14 15" key="1">
    <citation type="submission" date="2018-06" db="EMBL/GenBank/DDBJ databases">
        <title>Genomic Encyclopedia of Archaeal and Bacterial Type Strains, Phase II (KMG-II): from individual species to whole genera.</title>
        <authorList>
            <person name="Goeker M."/>
        </authorList>
    </citation>
    <scope>NUCLEOTIDE SEQUENCE [LARGE SCALE GENOMIC DNA]</scope>
    <source>
        <strain evidence="14 15">DSM 23241</strain>
    </source>
</reference>
<dbReference type="CDD" id="cd21117">
    <property type="entry name" value="Twitch_MoaA"/>
    <property type="match status" value="1"/>
</dbReference>
<dbReference type="GO" id="GO:0006777">
    <property type="term" value="P:Mo-molybdopterin cofactor biosynthetic process"/>
    <property type="evidence" value="ECO:0007669"/>
    <property type="project" value="UniProtKB-KW"/>
</dbReference>
<dbReference type="SFLD" id="SFLDG01067">
    <property type="entry name" value="SPASM/twitch_domain_containing"/>
    <property type="match status" value="1"/>
</dbReference>
<dbReference type="GO" id="GO:0046872">
    <property type="term" value="F:metal ion binding"/>
    <property type="evidence" value="ECO:0007669"/>
    <property type="project" value="UniProtKB-KW"/>
</dbReference>
<evidence type="ECO:0000256" key="4">
    <source>
        <dbReference type="ARBA" id="ARBA00022691"/>
    </source>
</evidence>
<proteinExistence type="predicted"/>
<dbReference type="OrthoDB" id="9763993at2"/>
<dbReference type="Pfam" id="PF06463">
    <property type="entry name" value="Mob_synth_C"/>
    <property type="match status" value="1"/>
</dbReference>
<evidence type="ECO:0000256" key="12">
    <source>
        <dbReference type="ARBA" id="ARBA00048697"/>
    </source>
</evidence>
<dbReference type="SFLD" id="SFLDG01386">
    <property type="entry name" value="main_SPASM_domain-containing"/>
    <property type="match status" value="1"/>
</dbReference>
<evidence type="ECO:0000256" key="10">
    <source>
        <dbReference type="ARBA" id="ARBA00023150"/>
    </source>
</evidence>
<dbReference type="GO" id="GO:0051539">
    <property type="term" value="F:4 iron, 4 sulfur cluster binding"/>
    <property type="evidence" value="ECO:0007669"/>
    <property type="project" value="UniProtKB-KW"/>
</dbReference>
<keyword evidence="4" id="KW-0949">S-adenosyl-L-methionine</keyword>
<dbReference type="UniPathway" id="UPA00344"/>
<dbReference type="Gene3D" id="3.20.20.70">
    <property type="entry name" value="Aldolase class I"/>
    <property type="match status" value="1"/>
</dbReference>
<dbReference type="PROSITE" id="PS01305">
    <property type="entry name" value="MOAA_NIFB_PQQE"/>
    <property type="match status" value="1"/>
</dbReference>
<dbReference type="EC" id="4.1.99.22" evidence="2"/>
<organism evidence="14 15">
    <name type="scientific">Hydrotalea sandarakina</name>
    <dbReference type="NCBI Taxonomy" id="1004304"/>
    <lineage>
        <taxon>Bacteria</taxon>
        <taxon>Pseudomonadati</taxon>
        <taxon>Bacteroidota</taxon>
        <taxon>Chitinophagia</taxon>
        <taxon>Chitinophagales</taxon>
        <taxon>Chitinophagaceae</taxon>
        <taxon>Hydrotalea</taxon>
    </lineage>
</organism>
<evidence type="ECO:0000256" key="8">
    <source>
        <dbReference type="ARBA" id="ARBA00023014"/>
    </source>
</evidence>
<keyword evidence="10" id="KW-0501">Molybdenum cofactor biosynthesis</keyword>
<evidence type="ECO:0000256" key="9">
    <source>
        <dbReference type="ARBA" id="ARBA00023134"/>
    </source>
</evidence>
<evidence type="ECO:0000256" key="11">
    <source>
        <dbReference type="ARBA" id="ARBA00023239"/>
    </source>
</evidence>
<evidence type="ECO:0000256" key="1">
    <source>
        <dbReference type="ARBA" id="ARBA00001966"/>
    </source>
</evidence>
<dbReference type="Pfam" id="PF04055">
    <property type="entry name" value="Radical_SAM"/>
    <property type="match status" value="1"/>
</dbReference>
<dbReference type="GO" id="GO:0005525">
    <property type="term" value="F:GTP binding"/>
    <property type="evidence" value="ECO:0007669"/>
    <property type="project" value="UniProtKB-KW"/>
</dbReference>
<dbReference type="GO" id="GO:0061798">
    <property type="term" value="F:GTP 3',8'-cyclase activity"/>
    <property type="evidence" value="ECO:0007669"/>
    <property type="project" value="UniProtKB-EC"/>
</dbReference>
<dbReference type="InterPro" id="IPR058240">
    <property type="entry name" value="rSAM_sf"/>
</dbReference>